<dbReference type="GeneID" id="17325541"/>
<feature type="compositionally biased region" description="Basic and acidic residues" evidence="7">
    <location>
        <begin position="127"/>
        <end position="138"/>
    </location>
</feature>
<feature type="domain" description="RWP-RK" evidence="8">
    <location>
        <begin position="14"/>
        <end position="106"/>
    </location>
</feature>
<feature type="compositionally biased region" description="Basic and acidic residues" evidence="7">
    <location>
        <begin position="846"/>
        <end position="875"/>
    </location>
</feature>
<dbReference type="PANTHER" id="PTHR46373">
    <property type="entry name" value="PROTEIN RKD4"/>
    <property type="match status" value="1"/>
</dbReference>
<evidence type="ECO:0000256" key="5">
    <source>
        <dbReference type="ARBA" id="ARBA00023163"/>
    </source>
</evidence>
<proteinExistence type="predicted"/>
<dbReference type="InterPro" id="IPR044607">
    <property type="entry name" value="RKD-like"/>
</dbReference>
<feature type="compositionally biased region" description="Polar residues" evidence="7">
    <location>
        <begin position="516"/>
        <end position="526"/>
    </location>
</feature>
<evidence type="ECO:0000259" key="8">
    <source>
        <dbReference type="PROSITE" id="PS51519"/>
    </source>
</evidence>
<evidence type="ECO:0000256" key="4">
    <source>
        <dbReference type="ARBA" id="ARBA00023125"/>
    </source>
</evidence>
<feature type="region of interest" description="Disordered" evidence="7">
    <location>
        <begin position="787"/>
        <end position="899"/>
    </location>
</feature>
<feature type="compositionally biased region" description="Gly residues" evidence="7">
    <location>
        <begin position="809"/>
        <end position="844"/>
    </location>
</feature>
<feature type="compositionally biased region" description="Basic and acidic residues" evidence="7">
    <location>
        <begin position="608"/>
        <end position="622"/>
    </location>
</feature>
<evidence type="ECO:0000256" key="7">
    <source>
        <dbReference type="SAM" id="MobiDB-lite"/>
    </source>
</evidence>
<keyword evidence="6" id="KW-0539">Nucleus</keyword>
<evidence type="ECO:0000256" key="3">
    <source>
        <dbReference type="ARBA" id="ARBA00023054"/>
    </source>
</evidence>
<keyword evidence="2" id="KW-0805">Transcription regulation</keyword>
<feature type="compositionally biased region" description="Pro residues" evidence="7">
    <location>
        <begin position="183"/>
        <end position="198"/>
    </location>
</feature>
<gene>
    <name evidence="9" type="ORF">CHC_T00000009001</name>
</gene>
<protein>
    <recommendedName>
        <fullName evidence="8">RWP-RK domain-containing protein</fullName>
    </recommendedName>
</protein>
<accession>R7QHE9</accession>
<feature type="compositionally biased region" description="Pro residues" evidence="7">
    <location>
        <begin position="283"/>
        <end position="309"/>
    </location>
</feature>
<dbReference type="GO" id="GO:0003677">
    <property type="term" value="F:DNA binding"/>
    <property type="evidence" value="ECO:0007669"/>
    <property type="project" value="UniProtKB-KW"/>
</dbReference>
<dbReference type="GO" id="GO:0003700">
    <property type="term" value="F:DNA-binding transcription factor activity"/>
    <property type="evidence" value="ECO:0007669"/>
    <property type="project" value="InterPro"/>
</dbReference>
<dbReference type="InterPro" id="IPR003035">
    <property type="entry name" value="RWP-RK_dom"/>
</dbReference>
<dbReference type="Gramene" id="CDF37947">
    <property type="protein sequence ID" value="CDF37947"/>
    <property type="gene ID" value="CHC_T00000009001"/>
</dbReference>
<feature type="region of interest" description="Disordered" evidence="7">
    <location>
        <begin position="508"/>
        <end position="760"/>
    </location>
</feature>
<organism evidence="9 10">
    <name type="scientific">Chondrus crispus</name>
    <name type="common">Carrageen Irish moss</name>
    <name type="synonym">Polymorpha crispa</name>
    <dbReference type="NCBI Taxonomy" id="2769"/>
    <lineage>
        <taxon>Eukaryota</taxon>
        <taxon>Rhodophyta</taxon>
        <taxon>Florideophyceae</taxon>
        <taxon>Rhodymeniophycidae</taxon>
        <taxon>Gigartinales</taxon>
        <taxon>Gigartinaceae</taxon>
        <taxon>Chondrus</taxon>
    </lineage>
</organism>
<keyword evidence="3" id="KW-0175">Coiled coil</keyword>
<dbReference type="PROSITE" id="PS51519">
    <property type="entry name" value="RWP_RK"/>
    <property type="match status" value="1"/>
</dbReference>
<dbReference type="RefSeq" id="XP_005717816.1">
    <property type="nucleotide sequence ID" value="XM_005717759.1"/>
</dbReference>
<keyword evidence="10" id="KW-1185">Reference proteome</keyword>
<evidence type="ECO:0000313" key="9">
    <source>
        <dbReference type="EMBL" id="CDF37947.1"/>
    </source>
</evidence>
<feature type="region of interest" description="Disordered" evidence="7">
    <location>
        <begin position="325"/>
        <end position="351"/>
    </location>
</feature>
<feature type="compositionally biased region" description="Low complexity" evidence="7">
    <location>
        <begin position="546"/>
        <end position="577"/>
    </location>
</feature>
<dbReference type="PANTHER" id="PTHR46373:SF2">
    <property type="entry name" value="RWP-RK DOMAIN-CONTAINING PROTEIN"/>
    <property type="match status" value="1"/>
</dbReference>
<evidence type="ECO:0000256" key="2">
    <source>
        <dbReference type="ARBA" id="ARBA00023015"/>
    </source>
</evidence>
<feature type="compositionally biased region" description="Polar residues" evidence="7">
    <location>
        <begin position="668"/>
        <end position="680"/>
    </location>
</feature>
<dbReference type="OMA" id="QMSPHHQ"/>
<dbReference type="KEGG" id="ccp:CHC_T00000009001"/>
<dbReference type="EMBL" id="HG001889">
    <property type="protein sequence ID" value="CDF37947.1"/>
    <property type="molecule type" value="Genomic_DNA"/>
</dbReference>
<feature type="region of interest" description="Disordered" evidence="7">
    <location>
        <begin position="237"/>
        <end position="311"/>
    </location>
</feature>
<evidence type="ECO:0000256" key="1">
    <source>
        <dbReference type="ARBA" id="ARBA00004049"/>
    </source>
</evidence>
<comment type="function">
    <text evidence="1">Putative transcription factor.</text>
</comment>
<feature type="compositionally biased region" description="Polar residues" evidence="7">
    <location>
        <begin position="623"/>
        <end position="632"/>
    </location>
</feature>
<evidence type="ECO:0000256" key="6">
    <source>
        <dbReference type="ARBA" id="ARBA00023242"/>
    </source>
</evidence>
<name>R7QHE9_CHOCR</name>
<feature type="region of interest" description="Disordered" evidence="7">
    <location>
        <begin position="124"/>
        <end position="198"/>
    </location>
</feature>
<feature type="region of interest" description="Disordered" evidence="7">
    <location>
        <begin position="1"/>
        <end position="34"/>
    </location>
</feature>
<sequence length="1047" mass="110924">MLPQPPSPALSPRASAPLAAASRMSPSLSSDLPARGRSLSYQDLSRCFHLPINSAARELGVCVTALKKQCRRHGVPRWPHRKLKSLDKLKERLEKEEATAADKEYYKHEIHSIVQKKHHIFRATPSSRDHPSDSHPSDHPNSSSHSLVDPRTHSSSRPPHPSFSHEHPPPPHHPHTPVLMVSNPPPLPHHLPHSLPPPQSLAPVPIPMSSVSFCGAMGCDCCVNGGVSSQGYHLPFVRQPMPPASSNSSRAPQKPQPNPSGPVPSPGPPQFYGIPPSQYPYVSYPPQPPQPQPQPQLQPQPQPQPPQPPFHNMVQVNVLEQQPYPHPVMAAPGQPPQAITAPQSAQGVASGGNGSPNLIQAGPMLPHSSAMTAPITAAVQQQQQPQSQPQPQFEVYSGQGPPGQAQNGFVYGGFPAQAPMPMDGMVQATQSKPATPQMVPYYWTELSHSANPNNLVTMYNQTTHYHHHHAAESAANGHSVAGGMVDGTASSATNNSDAADWRRNALHMRPKDTSGMPANSTVTGSRVTGPRKQDTSRVAIPPRPTSAPAASSAAAATAAKPTPTNNTSANNRNPTSNGIVRKDGNDLNAAGKDVITAKAAKHTPRTNGRVEEEKTDCKKSSSDTRNTSTRVSRNGPGRSGAKDTDRTAVLPTSPRDTNGAVSRHESSKLNSPKPSKTSDVVRTPELDISNRGQPKHRGQALKPVMQTKNVSHPKLRTGAPFRHTGHGHDRHAAHDRRRVTGKSVTSRSPNKRPRRAMGTMHGWGPLYISAGNTGLPLPLHHEREVTRRVREITPPSDREESPGDPDTGEGSGSGSGTGTGSGSGDGTGSGSGDGSGSRSGGGSRGICDDRRAVQGEKGALSREARVRGRKQERMDPPSPSTGSIAKRRKSGNGHSGNGHIVNAWRLAGAVGGEDGAGTGLVGPGREGASSTAVRARRYEQVVHQSVALGCAQWSVDKSTRLTSSMGSKALLGVLGVSGLGSEGGADTVEGMRGRYTAALRGQRTEWIARQGKKRFLVVVAPFKKRGCAEISGACGVIVEMTGSAVSR</sequence>
<feature type="compositionally biased region" description="Low complexity" evidence="7">
    <location>
        <begin position="10"/>
        <end position="33"/>
    </location>
</feature>
<keyword evidence="5" id="KW-0804">Transcription</keyword>
<dbReference type="AlphaFoldDB" id="R7QHE9"/>
<dbReference type="Proteomes" id="UP000012073">
    <property type="component" value="Unassembled WGS sequence"/>
</dbReference>
<keyword evidence="4" id="KW-0238">DNA-binding</keyword>
<feature type="compositionally biased region" description="Basic and acidic residues" evidence="7">
    <location>
        <begin position="787"/>
        <end position="801"/>
    </location>
</feature>
<dbReference type="OrthoDB" id="6118at2759"/>
<evidence type="ECO:0000313" key="10">
    <source>
        <dbReference type="Proteomes" id="UP000012073"/>
    </source>
</evidence>
<feature type="compositionally biased region" description="Pro residues" evidence="7">
    <location>
        <begin position="254"/>
        <end position="269"/>
    </location>
</feature>
<dbReference type="STRING" id="2769.R7QHE9"/>
<dbReference type="Pfam" id="PF02042">
    <property type="entry name" value="RWP-RK"/>
    <property type="match status" value="1"/>
</dbReference>
<reference evidence="10" key="1">
    <citation type="journal article" date="2013" name="Proc. Natl. Acad. Sci. U.S.A.">
        <title>Genome structure and metabolic features in the red seaweed Chondrus crispus shed light on evolution of the Archaeplastida.</title>
        <authorList>
            <person name="Collen J."/>
            <person name="Porcel B."/>
            <person name="Carre W."/>
            <person name="Ball S.G."/>
            <person name="Chaparro C."/>
            <person name="Tonon T."/>
            <person name="Barbeyron T."/>
            <person name="Michel G."/>
            <person name="Noel B."/>
            <person name="Valentin K."/>
            <person name="Elias M."/>
            <person name="Artiguenave F."/>
            <person name="Arun A."/>
            <person name="Aury J.M."/>
            <person name="Barbosa-Neto J.F."/>
            <person name="Bothwell J.H."/>
            <person name="Bouget F.Y."/>
            <person name="Brillet L."/>
            <person name="Cabello-Hurtado F."/>
            <person name="Capella-Gutierrez S."/>
            <person name="Charrier B."/>
            <person name="Cladiere L."/>
            <person name="Cock J.M."/>
            <person name="Coelho S.M."/>
            <person name="Colleoni C."/>
            <person name="Czjzek M."/>
            <person name="Da Silva C."/>
            <person name="Delage L."/>
            <person name="Denoeud F."/>
            <person name="Deschamps P."/>
            <person name="Dittami S.M."/>
            <person name="Gabaldon T."/>
            <person name="Gachon C.M."/>
            <person name="Groisillier A."/>
            <person name="Herve C."/>
            <person name="Jabbari K."/>
            <person name="Katinka M."/>
            <person name="Kloareg B."/>
            <person name="Kowalczyk N."/>
            <person name="Labadie K."/>
            <person name="Leblanc C."/>
            <person name="Lopez P.J."/>
            <person name="McLachlan D.H."/>
            <person name="Meslet-Cladiere L."/>
            <person name="Moustafa A."/>
            <person name="Nehr Z."/>
            <person name="Nyvall Collen P."/>
            <person name="Panaud O."/>
            <person name="Partensky F."/>
            <person name="Poulain J."/>
            <person name="Rensing S.A."/>
            <person name="Rousvoal S."/>
            <person name="Samson G."/>
            <person name="Symeonidi A."/>
            <person name="Weissenbach J."/>
            <person name="Zambounis A."/>
            <person name="Wincker P."/>
            <person name="Boyen C."/>
        </authorList>
    </citation>
    <scope>NUCLEOTIDE SEQUENCE [LARGE SCALE GENOMIC DNA]</scope>
    <source>
        <strain evidence="10">cv. Stackhouse</strain>
    </source>
</reference>